<dbReference type="InterPro" id="IPR001387">
    <property type="entry name" value="Cro/C1-type_HTH"/>
</dbReference>
<dbReference type="InterPro" id="IPR050807">
    <property type="entry name" value="TransReg_Diox_bact_type"/>
</dbReference>
<dbReference type="RefSeq" id="WP_318705210.1">
    <property type="nucleotide sequence ID" value="NZ_CALWMU010000001.1"/>
</dbReference>
<dbReference type="GO" id="GO:0003700">
    <property type="term" value="F:DNA-binding transcription factor activity"/>
    <property type="evidence" value="ECO:0007669"/>
    <property type="project" value="TreeGrafter"/>
</dbReference>
<evidence type="ECO:0000259" key="2">
    <source>
        <dbReference type="PROSITE" id="PS50943"/>
    </source>
</evidence>
<protein>
    <submittedName>
        <fullName evidence="3">Helix-turn-helix domain-containing protein</fullName>
    </submittedName>
</protein>
<dbReference type="InterPro" id="IPR010982">
    <property type="entry name" value="Lambda_DNA-bd_dom_sf"/>
</dbReference>
<dbReference type="Gene3D" id="1.10.260.40">
    <property type="entry name" value="lambda repressor-like DNA-binding domains"/>
    <property type="match status" value="1"/>
</dbReference>
<evidence type="ECO:0000313" key="3">
    <source>
        <dbReference type="EMBL" id="HIW81426.1"/>
    </source>
</evidence>
<dbReference type="SUPFAM" id="SSF47413">
    <property type="entry name" value="lambda repressor-like DNA-binding domains"/>
    <property type="match status" value="1"/>
</dbReference>
<comment type="caution">
    <text evidence="3">The sequence shown here is derived from an EMBL/GenBank/DDBJ whole genome shotgun (WGS) entry which is preliminary data.</text>
</comment>
<dbReference type="EMBL" id="DXGH01000041">
    <property type="protein sequence ID" value="HIW81426.1"/>
    <property type="molecule type" value="Genomic_DNA"/>
</dbReference>
<dbReference type="Pfam" id="PF01381">
    <property type="entry name" value="HTH_3"/>
    <property type="match status" value="1"/>
</dbReference>
<keyword evidence="1" id="KW-0238">DNA-binding</keyword>
<evidence type="ECO:0000256" key="1">
    <source>
        <dbReference type="ARBA" id="ARBA00023125"/>
    </source>
</evidence>
<dbReference type="CDD" id="cd00093">
    <property type="entry name" value="HTH_XRE"/>
    <property type="match status" value="1"/>
</dbReference>
<sequence>MSDMCIGERIRKLRESRHYTREVLAEKADISAKFLYEIETGKKGFSAETLCKISRALCVSCDFIMRGEKGEQSENQEIIYVLETLEPRQVEKIRDILSVLTQICDAI</sequence>
<feature type="domain" description="HTH cro/C1-type" evidence="2">
    <location>
        <begin position="10"/>
        <end position="64"/>
    </location>
</feature>
<dbReference type="SMART" id="SM00530">
    <property type="entry name" value="HTH_XRE"/>
    <property type="match status" value="1"/>
</dbReference>
<proteinExistence type="predicted"/>
<reference evidence="3" key="2">
    <citation type="submission" date="2021-04" db="EMBL/GenBank/DDBJ databases">
        <authorList>
            <person name="Gilroy R."/>
        </authorList>
    </citation>
    <scope>NUCLEOTIDE SEQUENCE</scope>
    <source>
        <strain evidence="3">CHK195-6426</strain>
    </source>
</reference>
<dbReference type="GO" id="GO:0005829">
    <property type="term" value="C:cytosol"/>
    <property type="evidence" value="ECO:0007669"/>
    <property type="project" value="TreeGrafter"/>
</dbReference>
<reference evidence="3" key="1">
    <citation type="journal article" date="2021" name="PeerJ">
        <title>Extensive microbial diversity within the chicken gut microbiome revealed by metagenomics and culture.</title>
        <authorList>
            <person name="Gilroy R."/>
            <person name="Ravi A."/>
            <person name="Getino M."/>
            <person name="Pursley I."/>
            <person name="Horton D.L."/>
            <person name="Alikhan N.F."/>
            <person name="Baker D."/>
            <person name="Gharbi K."/>
            <person name="Hall N."/>
            <person name="Watson M."/>
            <person name="Adriaenssens E.M."/>
            <person name="Foster-Nyarko E."/>
            <person name="Jarju S."/>
            <person name="Secka A."/>
            <person name="Antonio M."/>
            <person name="Oren A."/>
            <person name="Chaudhuri R.R."/>
            <person name="La Ragione R."/>
            <person name="Hildebrand F."/>
            <person name="Pallen M.J."/>
        </authorList>
    </citation>
    <scope>NUCLEOTIDE SEQUENCE</scope>
    <source>
        <strain evidence="3">CHK195-6426</strain>
    </source>
</reference>
<accession>A0A9D1R499</accession>
<dbReference type="PANTHER" id="PTHR46797">
    <property type="entry name" value="HTH-TYPE TRANSCRIPTIONAL REGULATOR"/>
    <property type="match status" value="1"/>
</dbReference>
<dbReference type="Proteomes" id="UP000824265">
    <property type="component" value="Unassembled WGS sequence"/>
</dbReference>
<dbReference type="PANTHER" id="PTHR46797:SF1">
    <property type="entry name" value="METHYLPHOSPHONATE SYNTHASE"/>
    <property type="match status" value="1"/>
</dbReference>
<dbReference type="AlphaFoldDB" id="A0A9D1R499"/>
<dbReference type="PROSITE" id="PS50943">
    <property type="entry name" value="HTH_CROC1"/>
    <property type="match status" value="1"/>
</dbReference>
<name>A0A9D1R499_9FIRM</name>
<organism evidence="3 4">
    <name type="scientific">Candidatus Acetatifactor stercoripullorum</name>
    <dbReference type="NCBI Taxonomy" id="2838414"/>
    <lineage>
        <taxon>Bacteria</taxon>
        <taxon>Bacillati</taxon>
        <taxon>Bacillota</taxon>
        <taxon>Clostridia</taxon>
        <taxon>Lachnospirales</taxon>
        <taxon>Lachnospiraceae</taxon>
        <taxon>Acetatifactor</taxon>
    </lineage>
</organism>
<gene>
    <name evidence="3" type="ORF">H9742_07910</name>
</gene>
<dbReference type="GO" id="GO:0003677">
    <property type="term" value="F:DNA binding"/>
    <property type="evidence" value="ECO:0007669"/>
    <property type="project" value="UniProtKB-KW"/>
</dbReference>
<evidence type="ECO:0000313" key="4">
    <source>
        <dbReference type="Proteomes" id="UP000824265"/>
    </source>
</evidence>